<dbReference type="InterPro" id="IPR011009">
    <property type="entry name" value="Kinase-like_dom_sf"/>
</dbReference>
<dbReference type="Pfam" id="PF01636">
    <property type="entry name" value="APH"/>
    <property type="match status" value="1"/>
</dbReference>
<comment type="caution">
    <text evidence="2">The sequence shown here is derived from an EMBL/GenBank/DDBJ whole genome shotgun (WGS) entry which is preliminary data.</text>
</comment>
<accession>A0ABS2JB45</accession>
<evidence type="ECO:0000313" key="3">
    <source>
        <dbReference type="Proteomes" id="UP000809587"/>
    </source>
</evidence>
<evidence type="ECO:0000313" key="2">
    <source>
        <dbReference type="EMBL" id="MBM7083765.1"/>
    </source>
</evidence>
<keyword evidence="3" id="KW-1185">Reference proteome</keyword>
<evidence type="ECO:0000259" key="1">
    <source>
        <dbReference type="Pfam" id="PF01636"/>
    </source>
</evidence>
<dbReference type="Proteomes" id="UP000809587">
    <property type="component" value="Unassembled WGS sequence"/>
</dbReference>
<sequence length="248" mass="26802">MTGVAGVEVVVAHQERATLRVGDLFLKIDSDPTRTAVEVEAMALAPVPTPEIRWHRPPVLALAALPGRPLGQLGEPSTASPAAWAAAGAAVRRLHDAPLPPWPGRHLDDLAARLDGECRWLVTNGVLPADLVARNRRVAEAALRPWTPVFMHGDLQTAHVFVEHDEVTGVLDWSEAGPGDALYDLAILTLGHEEHLGDVVAGYGTEVDVDVIRAWWSARSLLTIRWLTEHGFDPAAPGCEIDVLTARR</sequence>
<proteinExistence type="predicted"/>
<organism evidence="2 3">
    <name type="scientific">Micromonospora humidisoli</name>
    <dbReference type="NCBI Taxonomy" id="2807622"/>
    <lineage>
        <taxon>Bacteria</taxon>
        <taxon>Bacillati</taxon>
        <taxon>Actinomycetota</taxon>
        <taxon>Actinomycetes</taxon>
        <taxon>Micromonosporales</taxon>
        <taxon>Micromonosporaceae</taxon>
        <taxon>Micromonospora</taxon>
    </lineage>
</organism>
<dbReference type="PANTHER" id="PTHR21310">
    <property type="entry name" value="AMINOGLYCOSIDE PHOSPHOTRANSFERASE-RELATED-RELATED"/>
    <property type="match status" value="1"/>
</dbReference>
<name>A0ABS2JB45_9ACTN</name>
<reference evidence="2 3" key="1">
    <citation type="submission" date="2021-02" db="EMBL/GenBank/DDBJ databases">
        <authorList>
            <person name="Lee D.-H."/>
        </authorList>
    </citation>
    <scope>NUCLEOTIDE SEQUENCE [LARGE SCALE GENOMIC DNA]</scope>
    <source>
        <strain evidence="2 3">MMS20-R2-29</strain>
    </source>
</reference>
<gene>
    <name evidence="2" type="ORF">JQN84_14680</name>
</gene>
<dbReference type="SUPFAM" id="SSF56112">
    <property type="entry name" value="Protein kinase-like (PK-like)"/>
    <property type="match status" value="1"/>
</dbReference>
<dbReference type="InterPro" id="IPR051678">
    <property type="entry name" value="AGP_Transferase"/>
</dbReference>
<feature type="domain" description="Aminoglycoside phosphotransferase" evidence="1">
    <location>
        <begin position="44"/>
        <end position="203"/>
    </location>
</feature>
<dbReference type="EMBL" id="JAFEUO010000003">
    <property type="protein sequence ID" value="MBM7083765.1"/>
    <property type="molecule type" value="Genomic_DNA"/>
</dbReference>
<protein>
    <submittedName>
        <fullName evidence="2">Aminoglycoside phosphotransferase family protein</fullName>
    </submittedName>
</protein>
<dbReference type="InterPro" id="IPR002575">
    <property type="entry name" value="Aminoglycoside_PTrfase"/>
</dbReference>
<dbReference type="PANTHER" id="PTHR21310:SF40">
    <property type="entry name" value="AMINOGLYCOSIDE PHOSPHOTRANSFERASE DOMAIN-CONTAINING PROTEIN-RELATED"/>
    <property type="match status" value="1"/>
</dbReference>
<dbReference type="Gene3D" id="3.90.1200.10">
    <property type="match status" value="1"/>
</dbReference>